<sequence>MEEEDIFNINELAAKCRSKYELYHLIATEGNIYLPVYRDATQKYLRQILLGKKKYLNNSEVKIRRVPQYKGLRVSDIVEFGNSIINLTLYLPDFSYDRELNRECVCNVVNTLLPVEFAELITLKVKERNEEVLRKQNLMLEAKPKFIKLFQESKAISLKKGKSHFLARTPRNPKALRELDKLRKENVHLKNKTEFLRIDCEKEEKKNEKLEHEKVKAENYRLKLEKLAHLGDCLITTEILLGGWKNN</sequence>
<dbReference type="AlphaFoldDB" id="A0AAD1UGS0"/>
<comment type="caution">
    <text evidence="2">The sequence shown here is derived from an EMBL/GenBank/DDBJ whole genome shotgun (WGS) entry which is preliminary data.</text>
</comment>
<protein>
    <submittedName>
        <fullName evidence="2">Uncharacterized protein</fullName>
    </submittedName>
</protein>
<feature type="coiled-coil region" evidence="1">
    <location>
        <begin position="172"/>
        <end position="227"/>
    </location>
</feature>
<gene>
    <name evidence="2" type="ORF">ECRASSUSDP1_LOCUS7655</name>
</gene>
<dbReference type="EMBL" id="CAMPGE010007465">
    <property type="protein sequence ID" value="CAI2366382.1"/>
    <property type="molecule type" value="Genomic_DNA"/>
</dbReference>
<accession>A0AAD1UGS0</accession>
<keyword evidence="3" id="KW-1185">Reference proteome</keyword>
<keyword evidence="1" id="KW-0175">Coiled coil</keyword>
<evidence type="ECO:0000313" key="2">
    <source>
        <dbReference type="EMBL" id="CAI2366382.1"/>
    </source>
</evidence>
<reference evidence="2" key="1">
    <citation type="submission" date="2023-07" db="EMBL/GenBank/DDBJ databases">
        <authorList>
            <consortium name="AG Swart"/>
            <person name="Singh M."/>
            <person name="Singh A."/>
            <person name="Seah K."/>
            <person name="Emmerich C."/>
        </authorList>
    </citation>
    <scope>NUCLEOTIDE SEQUENCE</scope>
    <source>
        <strain evidence="2">DP1</strain>
    </source>
</reference>
<proteinExistence type="predicted"/>
<evidence type="ECO:0000313" key="3">
    <source>
        <dbReference type="Proteomes" id="UP001295684"/>
    </source>
</evidence>
<name>A0AAD1UGS0_EUPCR</name>
<evidence type="ECO:0000256" key="1">
    <source>
        <dbReference type="SAM" id="Coils"/>
    </source>
</evidence>
<dbReference type="Proteomes" id="UP001295684">
    <property type="component" value="Unassembled WGS sequence"/>
</dbReference>
<organism evidence="2 3">
    <name type="scientific">Euplotes crassus</name>
    <dbReference type="NCBI Taxonomy" id="5936"/>
    <lineage>
        <taxon>Eukaryota</taxon>
        <taxon>Sar</taxon>
        <taxon>Alveolata</taxon>
        <taxon>Ciliophora</taxon>
        <taxon>Intramacronucleata</taxon>
        <taxon>Spirotrichea</taxon>
        <taxon>Hypotrichia</taxon>
        <taxon>Euplotida</taxon>
        <taxon>Euplotidae</taxon>
        <taxon>Moneuplotes</taxon>
    </lineage>
</organism>